<organism evidence="2 3">
    <name type="scientific">Epichloe festucae (strain Fl1)</name>
    <dbReference type="NCBI Taxonomy" id="877507"/>
    <lineage>
        <taxon>Eukaryota</taxon>
        <taxon>Fungi</taxon>
        <taxon>Dikarya</taxon>
        <taxon>Ascomycota</taxon>
        <taxon>Pezizomycotina</taxon>
        <taxon>Sordariomycetes</taxon>
        <taxon>Hypocreomycetidae</taxon>
        <taxon>Hypocreales</taxon>
        <taxon>Clavicipitaceae</taxon>
        <taxon>Epichloe</taxon>
    </lineage>
</organism>
<evidence type="ECO:0000313" key="2">
    <source>
        <dbReference type="EMBL" id="QPG97285.1"/>
    </source>
</evidence>
<dbReference type="CDD" id="cd06185">
    <property type="entry name" value="PDR_like"/>
    <property type="match status" value="1"/>
</dbReference>
<accession>A0A7S9KPX2</accession>
<dbReference type="InterPro" id="IPR011037">
    <property type="entry name" value="Pyrv_Knase-like_insert_dom_sf"/>
</dbReference>
<reference evidence="2 3" key="1">
    <citation type="journal article" date="2018" name="PLoS Genet.">
        <title>Repeat elements organise 3D genome structure and mediate transcription in the filamentous fungus Epichloe festucae.</title>
        <authorList>
            <person name="Winter D.J."/>
            <person name="Ganley A.R.D."/>
            <person name="Young C.A."/>
            <person name="Liachko I."/>
            <person name="Schardl C.L."/>
            <person name="Dupont P.Y."/>
            <person name="Berry D."/>
            <person name="Ram A."/>
            <person name="Scott B."/>
            <person name="Cox M.P."/>
        </authorList>
    </citation>
    <scope>NUCLEOTIDE SEQUENCE [LARGE SCALE GENOMIC DNA]</scope>
    <source>
        <strain evidence="2 3">Fl1</strain>
    </source>
</reference>
<dbReference type="Pfam" id="PF00175">
    <property type="entry name" value="NAD_binding_1"/>
    <property type="match status" value="1"/>
</dbReference>
<dbReference type="OrthoDB" id="5390at2759"/>
<dbReference type="AlphaFoldDB" id="A0A7S9KPX2"/>
<dbReference type="Pfam" id="PF03475">
    <property type="entry name" value="YiiM_3-alpha"/>
    <property type="match status" value="1"/>
</dbReference>
<feature type="domain" description="FAD-binding FR-type" evidence="1">
    <location>
        <begin position="140"/>
        <end position="267"/>
    </location>
</feature>
<dbReference type="SUPFAM" id="SSF63380">
    <property type="entry name" value="Riboflavin synthase domain-like"/>
    <property type="match status" value="1"/>
</dbReference>
<dbReference type="SUPFAM" id="SSF52343">
    <property type="entry name" value="Ferredoxin reductase-like, C-terminal NADP-linked domain"/>
    <property type="match status" value="1"/>
</dbReference>
<dbReference type="PANTHER" id="PTHR30212:SF2">
    <property type="entry name" value="PROTEIN YIIM"/>
    <property type="match status" value="1"/>
</dbReference>
<dbReference type="SUPFAM" id="SSF50800">
    <property type="entry name" value="PK beta-barrel domain-like"/>
    <property type="match status" value="1"/>
</dbReference>
<keyword evidence="3" id="KW-1185">Reference proteome</keyword>
<dbReference type="EMBL" id="CP031386">
    <property type="protein sequence ID" value="QPG97285.1"/>
    <property type="molecule type" value="Genomic_DNA"/>
</dbReference>
<dbReference type="Gene3D" id="3.40.50.80">
    <property type="entry name" value="Nucleotide-binding domain of ferredoxin-NADP reductase (FNR) module"/>
    <property type="match status" value="1"/>
</dbReference>
<dbReference type="GO" id="GO:0016491">
    <property type="term" value="F:oxidoreductase activity"/>
    <property type="evidence" value="ECO:0007669"/>
    <property type="project" value="InterPro"/>
</dbReference>
<protein>
    <recommendedName>
        <fullName evidence="1">FAD-binding FR-type domain-containing protein</fullName>
    </recommendedName>
</protein>
<name>A0A7S9KPX2_EPIFF</name>
<dbReference type="Gene3D" id="2.40.30.10">
    <property type="entry name" value="Translation factors"/>
    <property type="match status" value="1"/>
</dbReference>
<gene>
    <name evidence="2" type="ORF">C2857_006083</name>
</gene>
<dbReference type="PRINTS" id="PR00409">
    <property type="entry name" value="PHDIOXRDTASE"/>
</dbReference>
<proteinExistence type="predicted"/>
<dbReference type="InterPro" id="IPR039261">
    <property type="entry name" value="FNR_nucleotide-bd"/>
</dbReference>
<dbReference type="InterPro" id="IPR017938">
    <property type="entry name" value="Riboflavin_synthase-like_b-brl"/>
</dbReference>
<dbReference type="PANTHER" id="PTHR30212">
    <property type="entry name" value="PROTEIN YIIM"/>
    <property type="match status" value="1"/>
</dbReference>
<dbReference type="Gene3D" id="2.40.33.20">
    <property type="entry name" value="PK beta-barrel domain-like"/>
    <property type="match status" value="1"/>
</dbReference>
<dbReference type="InterPro" id="IPR005163">
    <property type="entry name" value="Tri_helical_YiiM-like"/>
</dbReference>
<dbReference type="InterPro" id="IPR017927">
    <property type="entry name" value="FAD-bd_FR_type"/>
</dbReference>
<dbReference type="Proteomes" id="UP000594364">
    <property type="component" value="Chromosome 2"/>
</dbReference>
<evidence type="ECO:0000313" key="3">
    <source>
        <dbReference type="Proteomes" id="UP000594364"/>
    </source>
</evidence>
<evidence type="ECO:0000259" key="1">
    <source>
        <dbReference type="PROSITE" id="PS51384"/>
    </source>
</evidence>
<dbReference type="InterPro" id="IPR001433">
    <property type="entry name" value="OxRdtase_FAD/NAD-bd"/>
</dbReference>
<dbReference type="PROSITE" id="PS51384">
    <property type="entry name" value="FAD_FR"/>
    <property type="match status" value="1"/>
</dbReference>
<dbReference type="InterPro" id="IPR052353">
    <property type="entry name" value="Benzoxazolinone_Detox_Enz"/>
</dbReference>
<sequence length="432" mass="48316">MAMETWAADFTTSFAVDKLLEVRLSGRKKMPGLNIETGIDKKIIRQFSDIAHHITLIGPLRTPTAVISTVNAGDKVRLVERKHPQWTIERIQEYLHRDKDNFEMNKLLSEVEALGEESRGQFRNRVAKAMKRKAPKPAKDHWVDYKIIERRMETPRVVSLTLQCTNLDPDAENSLLGAHARLKLPNGLMRTYSVVSRGDEIPNFTDKIEVGVALDENSRGGSRYLHQVRKVDDIIQVGHITTDAKANNAASHHLFIAGGIGITAFLALIREMISINWSCKLYYGVRSAADIPFTDRLTAFKDKIVIYDKSKGERMDIPSITKTMPWNSHVYACGPNRMMEAVKSAVQECGISPGEVHYEASSADVSGDPFEAKVANKNGKILKVSKDESLLEVLRREYPGIASSCQGYGTLAGGEGFGHVGLRESRYWKSYN</sequence>